<name>A0ABU5I7K8_9BURK</name>
<evidence type="ECO:0000313" key="1">
    <source>
        <dbReference type="EMBL" id="MDZ5454958.1"/>
    </source>
</evidence>
<evidence type="ECO:0000313" key="2">
    <source>
        <dbReference type="Proteomes" id="UP001293718"/>
    </source>
</evidence>
<sequence length="85" mass="9052">MECALHLASIIASSRASEWTLAHQIGHVLSLTHADGTERLMTGRRTDTIEAEIADDVVPGLAASFEVHVSPLGLGQTARQLIGCF</sequence>
<accession>A0ABU5I7K8</accession>
<keyword evidence="2" id="KW-1185">Reference proteome</keyword>
<reference evidence="1 2" key="1">
    <citation type="submission" date="2023-11" db="EMBL/GenBank/DDBJ databases">
        <title>Draft genome of Azohydromonas lata strain H1 (DSM1123), a polyhydroxyalkanoate producer.</title>
        <authorList>
            <person name="Traversa D."/>
            <person name="D'Addabbo P."/>
            <person name="Pazzani C."/>
            <person name="Manzari C."/>
            <person name="Chiara M."/>
            <person name="Scrascia M."/>
        </authorList>
    </citation>
    <scope>NUCLEOTIDE SEQUENCE [LARGE SCALE GENOMIC DNA]</scope>
    <source>
        <strain evidence="1 2">H1</strain>
        <plasmid evidence="1">unnamed</plasmid>
    </source>
</reference>
<organism evidence="1 2">
    <name type="scientific">Azohydromonas lata</name>
    <dbReference type="NCBI Taxonomy" id="45677"/>
    <lineage>
        <taxon>Bacteria</taxon>
        <taxon>Pseudomonadati</taxon>
        <taxon>Pseudomonadota</taxon>
        <taxon>Betaproteobacteria</taxon>
        <taxon>Burkholderiales</taxon>
        <taxon>Sphaerotilaceae</taxon>
        <taxon>Azohydromonas</taxon>
    </lineage>
</organism>
<dbReference type="InterPro" id="IPR024079">
    <property type="entry name" value="MetalloPept_cat_dom_sf"/>
</dbReference>
<proteinExistence type="predicted"/>
<dbReference type="Proteomes" id="UP001293718">
    <property type="component" value="Unassembled WGS sequence"/>
</dbReference>
<protein>
    <recommendedName>
        <fullName evidence="3">Peptidase M10 metallopeptidase domain-containing protein</fullName>
    </recommendedName>
</protein>
<dbReference type="SUPFAM" id="SSF55486">
    <property type="entry name" value="Metalloproteases ('zincins'), catalytic domain"/>
    <property type="match status" value="1"/>
</dbReference>
<comment type="caution">
    <text evidence="1">The sequence shown here is derived from an EMBL/GenBank/DDBJ whole genome shotgun (WGS) entry which is preliminary data.</text>
</comment>
<dbReference type="Gene3D" id="3.40.390.10">
    <property type="entry name" value="Collagenase (Catalytic Domain)"/>
    <property type="match status" value="1"/>
</dbReference>
<geneLocation type="plasmid" evidence="1">
    <name>unnamed</name>
</geneLocation>
<evidence type="ECO:0008006" key="3">
    <source>
        <dbReference type="Google" id="ProtNLM"/>
    </source>
</evidence>
<dbReference type="EMBL" id="JAXOJX010000001">
    <property type="protein sequence ID" value="MDZ5454958.1"/>
    <property type="molecule type" value="Genomic_DNA"/>
</dbReference>
<gene>
    <name evidence="1" type="ORF">SM757_00080</name>
</gene>
<dbReference type="RefSeq" id="WP_322464058.1">
    <property type="nucleotide sequence ID" value="NZ_JAXOJX010000001.1"/>
</dbReference>
<keyword evidence="1" id="KW-0614">Plasmid</keyword>